<dbReference type="Pfam" id="PF00528">
    <property type="entry name" value="BPD_transp_1"/>
    <property type="match status" value="1"/>
</dbReference>
<evidence type="ECO:0000256" key="4">
    <source>
        <dbReference type="ARBA" id="ARBA00022692"/>
    </source>
</evidence>
<dbReference type="GO" id="GO:0005886">
    <property type="term" value="C:plasma membrane"/>
    <property type="evidence" value="ECO:0007669"/>
    <property type="project" value="UniProtKB-SubCell"/>
</dbReference>
<feature type="transmembrane region" description="Helical" evidence="7">
    <location>
        <begin position="181"/>
        <end position="206"/>
    </location>
</feature>
<evidence type="ECO:0000256" key="5">
    <source>
        <dbReference type="ARBA" id="ARBA00022989"/>
    </source>
</evidence>
<evidence type="ECO:0000256" key="6">
    <source>
        <dbReference type="ARBA" id="ARBA00023136"/>
    </source>
</evidence>
<feature type="transmembrane region" description="Helical" evidence="7">
    <location>
        <begin position="237"/>
        <end position="259"/>
    </location>
</feature>
<keyword evidence="2 7" id="KW-0813">Transport</keyword>
<dbReference type="SUPFAM" id="SSF161098">
    <property type="entry name" value="MetI-like"/>
    <property type="match status" value="1"/>
</dbReference>
<evidence type="ECO:0000256" key="2">
    <source>
        <dbReference type="ARBA" id="ARBA00022448"/>
    </source>
</evidence>
<dbReference type="GO" id="GO:0055085">
    <property type="term" value="P:transmembrane transport"/>
    <property type="evidence" value="ECO:0007669"/>
    <property type="project" value="InterPro"/>
</dbReference>
<dbReference type="PANTHER" id="PTHR32243:SF18">
    <property type="entry name" value="INNER MEMBRANE ABC TRANSPORTER PERMEASE PROTEIN YCJP"/>
    <property type="match status" value="1"/>
</dbReference>
<reference evidence="9 10" key="1">
    <citation type="submission" date="2019-03" db="EMBL/GenBank/DDBJ databases">
        <title>Metabolic potential of uncultured bacteria and archaea associated with petroleum seepage in deep-sea sediments.</title>
        <authorList>
            <person name="Dong X."/>
            <person name="Hubert C."/>
        </authorList>
    </citation>
    <scope>NUCLEOTIDE SEQUENCE [LARGE SCALE GENOMIC DNA]</scope>
    <source>
        <strain evidence="9">E44_bin92</strain>
    </source>
</reference>
<comment type="similarity">
    <text evidence="7">Belongs to the binding-protein-dependent transport system permease family.</text>
</comment>
<keyword evidence="4 7" id="KW-0812">Transmembrane</keyword>
<feature type="domain" description="ABC transmembrane type-1" evidence="8">
    <location>
        <begin position="69"/>
        <end position="259"/>
    </location>
</feature>
<name>A0A523QGU0_UNCAE</name>
<evidence type="ECO:0000313" key="9">
    <source>
        <dbReference type="EMBL" id="TES84675.1"/>
    </source>
</evidence>
<accession>A0A523QGU0</accession>
<dbReference type="PANTHER" id="PTHR32243">
    <property type="entry name" value="MALTOSE TRANSPORT SYSTEM PERMEASE-RELATED"/>
    <property type="match status" value="1"/>
</dbReference>
<dbReference type="Gene3D" id="1.10.3720.10">
    <property type="entry name" value="MetI-like"/>
    <property type="match status" value="1"/>
</dbReference>
<sequence>MFKVFIKGLYYLGIAIALALAAFPIYWAIATSFKSKVDALATPPVWIFRPILDSYRYITYARIAFPRYLLNSLIISSGATIIAITVGSIAAYALARYKFRGKENIAFWMLSTRMMPAPAVVLPLYILMRGLRLIDTHLAPILTDSIITIPFAVWVMRGFFEEIPVDMEEAALVDGCSRWGAFLRIILPLSLPGLVVTSLFCMVFSWNEFLFALVLTSTKAKPATVAATEFRGWMETAWGPACASATIIMIPILVITLILQKHLVRGLTLGAVKG</sequence>
<dbReference type="CDD" id="cd06261">
    <property type="entry name" value="TM_PBP2"/>
    <property type="match status" value="1"/>
</dbReference>
<evidence type="ECO:0000256" key="3">
    <source>
        <dbReference type="ARBA" id="ARBA00022475"/>
    </source>
</evidence>
<feature type="transmembrane region" description="Helical" evidence="7">
    <location>
        <begin position="138"/>
        <end position="160"/>
    </location>
</feature>
<dbReference type="EMBL" id="SOKU01000302">
    <property type="protein sequence ID" value="TES84675.1"/>
    <property type="molecule type" value="Genomic_DNA"/>
</dbReference>
<dbReference type="InterPro" id="IPR035906">
    <property type="entry name" value="MetI-like_sf"/>
</dbReference>
<evidence type="ECO:0000259" key="8">
    <source>
        <dbReference type="PROSITE" id="PS50928"/>
    </source>
</evidence>
<keyword evidence="5 7" id="KW-1133">Transmembrane helix</keyword>
<proteinExistence type="inferred from homology"/>
<organism evidence="9 10">
    <name type="scientific">Aerophobetes bacterium</name>
    <dbReference type="NCBI Taxonomy" id="2030807"/>
    <lineage>
        <taxon>Bacteria</taxon>
        <taxon>Candidatus Aerophobota</taxon>
    </lineage>
</organism>
<dbReference type="AlphaFoldDB" id="A0A523QGU0"/>
<feature type="transmembrane region" description="Helical" evidence="7">
    <location>
        <begin position="9"/>
        <end position="29"/>
    </location>
</feature>
<feature type="transmembrane region" description="Helical" evidence="7">
    <location>
        <begin position="107"/>
        <end position="126"/>
    </location>
</feature>
<protein>
    <submittedName>
        <fullName evidence="9">Carbohydrate ABC transporter permease</fullName>
    </submittedName>
</protein>
<gene>
    <name evidence="9" type="ORF">E3J95_06210</name>
</gene>
<dbReference type="Proteomes" id="UP000320781">
    <property type="component" value="Unassembled WGS sequence"/>
</dbReference>
<evidence type="ECO:0000313" key="10">
    <source>
        <dbReference type="Proteomes" id="UP000320781"/>
    </source>
</evidence>
<dbReference type="PROSITE" id="PS50928">
    <property type="entry name" value="ABC_TM1"/>
    <property type="match status" value="1"/>
</dbReference>
<keyword evidence="3" id="KW-1003">Cell membrane</keyword>
<dbReference type="InterPro" id="IPR050901">
    <property type="entry name" value="BP-dep_ABC_trans_perm"/>
</dbReference>
<dbReference type="InterPro" id="IPR000515">
    <property type="entry name" value="MetI-like"/>
</dbReference>
<evidence type="ECO:0000256" key="7">
    <source>
        <dbReference type="RuleBase" id="RU363032"/>
    </source>
</evidence>
<comment type="subcellular location">
    <subcellularLocation>
        <location evidence="1 7">Cell membrane</location>
        <topology evidence="1 7">Multi-pass membrane protein</topology>
    </subcellularLocation>
</comment>
<feature type="transmembrane region" description="Helical" evidence="7">
    <location>
        <begin position="73"/>
        <end position="95"/>
    </location>
</feature>
<keyword evidence="6 7" id="KW-0472">Membrane</keyword>
<comment type="caution">
    <text evidence="9">The sequence shown here is derived from an EMBL/GenBank/DDBJ whole genome shotgun (WGS) entry which is preliminary data.</text>
</comment>
<evidence type="ECO:0000256" key="1">
    <source>
        <dbReference type="ARBA" id="ARBA00004651"/>
    </source>
</evidence>